<dbReference type="InterPro" id="IPR010359">
    <property type="entry name" value="IrrE_HExxH"/>
</dbReference>
<name>A0ABT3L7Z6_9CYAN</name>
<organism evidence="2 3">
    <name type="scientific">Spirulina subsalsa FACHB-351</name>
    <dbReference type="NCBI Taxonomy" id="234711"/>
    <lineage>
        <taxon>Bacteria</taxon>
        <taxon>Bacillati</taxon>
        <taxon>Cyanobacteriota</taxon>
        <taxon>Cyanophyceae</taxon>
        <taxon>Spirulinales</taxon>
        <taxon>Spirulinaceae</taxon>
        <taxon>Spirulina</taxon>
    </lineage>
</organism>
<evidence type="ECO:0000313" key="3">
    <source>
        <dbReference type="Proteomes" id="UP001526426"/>
    </source>
</evidence>
<evidence type="ECO:0000313" key="2">
    <source>
        <dbReference type="EMBL" id="MCW6037623.1"/>
    </source>
</evidence>
<dbReference type="PANTHER" id="PTHR43236:SF1">
    <property type="entry name" value="BLL7220 PROTEIN"/>
    <property type="match status" value="1"/>
</dbReference>
<gene>
    <name evidence="2" type="ORF">K4A83_15260</name>
</gene>
<protein>
    <submittedName>
        <fullName evidence="2">ImmA/IrrE family metallo-endopeptidase</fullName>
    </submittedName>
</protein>
<reference evidence="2 3" key="1">
    <citation type="submission" date="2021-08" db="EMBL/GenBank/DDBJ databases">
        <title>Draft genome sequence of Spirulina subsalsa with high tolerance to salinity and hype-accumulation of phycocyanin.</title>
        <authorList>
            <person name="Pei H."/>
            <person name="Jiang L."/>
        </authorList>
    </citation>
    <scope>NUCLEOTIDE SEQUENCE [LARGE SCALE GENOMIC DNA]</scope>
    <source>
        <strain evidence="2 3">FACHB-351</strain>
    </source>
</reference>
<comment type="caution">
    <text evidence="2">The sequence shown here is derived from an EMBL/GenBank/DDBJ whole genome shotgun (WGS) entry which is preliminary data.</text>
</comment>
<feature type="domain" description="IrrE N-terminal-like" evidence="1">
    <location>
        <begin position="80"/>
        <end position="181"/>
    </location>
</feature>
<dbReference type="PANTHER" id="PTHR43236">
    <property type="entry name" value="ANTITOXIN HIGA1"/>
    <property type="match status" value="1"/>
</dbReference>
<keyword evidence="3" id="KW-1185">Reference proteome</keyword>
<sequence>MSKHDIECRAADVLVGMEGNPLYRPMFPLDVTRVAEFLALDVVWDCIPDDDQGAIAARILPIDRLIEINETVLALGQGFEASTVAHEIGHWVLHIEHSAVERYSRLRERGLDVAIAPLLCRSEEQAQGIEWQAQYFASCLLMPRDVLQEQVRGRDLSQWCDLYAIAESLGVTISNLIHRLKDLGWLRLEAGSPQGIG</sequence>
<dbReference type="Gene3D" id="1.10.10.2910">
    <property type="match status" value="1"/>
</dbReference>
<dbReference type="Pfam" id="PF06114">
    <property type="entry name" value="Peptidase_M78"/>
    <property type="match status" value="1"/>
</dbReference>
<dbReference type="Proteomes" id="UP001526426">
    <property type="component" value="Unassembled WGS sequence"/>
</dbReference>
<dbReference type="EMBL" id="JAIHOM010000080">
    <property type="protein sequence ID" value="MCW6037623.1"/>
    <property type="molecule type" value="Genomic_DNA"/>
</dbReference>
<proteinExistence type="predicted"/>
<accession>A0ABT3L7Z6</accession>
<dbReference type="InterPro" id="IPR052345">
    <property type="entry name" value="Rad_response_metalloprotease"/>
</dbReference>
<evidence type="ECO:0000259" key="1">
    <source>
        <dbReference type="Pfam" id="PF06114"/>
    </source>
</evidence>